<organism evidence="1 2">
    <name type="scientific">Prauserella muralis</name>
    <dbReference type="NCBI Taxonomy" id="588067"/>
    <lineage>
        <taxon>Bacteria</taxon>
        <taxon>Bacillati</taxon>
        <taxon>Actinomycetota</taxon>
        <taxon>Actinomycetes</taxon>
        <taxon>Pseudonocardiales</taxon>
        <taxon>Pseudonocardiaceae</taxon>
        <taxon>Prauserella</taxon>
    </lineage>
</organism>
<dbReference type="EMBL" id="MASW01000005">
    <property type="protein sequence ID" value="PXY22337.1"/>
    <property type="molecule type" value="Genomic_DNA"/>
</dbReference>
<dbReference type="RefSeq" id="WP_112282940.1">
    <property type="nucleotide sequence ID" value="NZ_MASW01000005.1"/>
</dbReference>
<dbReference type="OrthoDB" id="3554114at2"/>
<dbReference type="GO" id="GO:0016491">
    <property type="term" value="F:oxidoreductase activity"/>
    <property type="evidence" value="ECO:0007669"/>
    <property type="project" value="InterPro"/>
</dbReference>
<name>A0A2V4AP22_9PSEU</name>
<evidence type="ECO:0000313" key="2">
    <source>
        <dbReference type="Proteomes" id="UP000249915"/>
    </source>
</evidence>
<dbReference type="Proteomes" id="UP000249915">
    <property type="component" value="Unassembled WGS sequence"/>
</dbReference>
<dbReference type="InterPro" id="IPR000415">
    <property type="entry name" value="Nitroreductase-like"/>
</dbReference>
<gene>
    <name evidence="1" type="ORF">BAY60_20925</name>
</gene>
<proteinExistence type="predicted"/>
<dbReference type="Gene3D" id="3.40.109.10">
    <property type="entry name" value="NADH Oxidase"/>
    <property type="match status" value="1"/>
</dbReference>
<protein>
    <submittedName>
        <fullName evidence="1">Uncharacterized protein</fullName>
    </submittedName>
</protein>
<keyword evidence="2" id="KW-1185">Reference proteome</keyword>
<dbReference type="AlphaFoldDB" id="A0A2V4AP22"/>
<sequence>MTATLPARAAAHVWSAQEKSVLVRAALHTDSCGVGSPWTVEVHEQRVEIYERFRAASWLHDGAGRDRVLACGSALAGVAVAMRVLGWLPETVLLGDAARPDLAACVTARARLRPGNTDARRFQALFDQRRHRHTVDPATLPGDVLDEIVHAGAARGVSLVPLSSFTPASRKQTLDPGLLVVTAADGRRDQILAGAAMQQATLAARTRELTTAPQIGPFQFREFRQRVLRSCGLSGSPQLLLRLGT</sequence>
<accession>A0A2V4AP22</accession>
<reference evidence="1 2" key="1">
    <citation type="submission" date="2016-07" db="EMBL/GenBank/DDBJ databases">
        <title>Draft genome sequence of Prauserella muralis DSM 45305, isolated from a mould-covered wall in an indoor environment.</title>
        <authorList>
            <person name="Ruckert C."/>
            <person name="Albersmeier A."/>
            <person name="Jiang C.-L."/>
            <person name="Jiang Y."/>
            <person name="Kalinowski J."/>
            <person name="Schneider O."/>
            <person name="Winkler A."/>
            <person name="Zotchev S.B."/>
        </authorList>
    </citation>
    <scope>NUCLEOTIDE SEQUENCE [LARGE SCALE GENOMIC DNA]</scope>
    <source>
        <strain evidence="1 2">DSM 45305</strain>
    </source>
</reference>
<comment type="caution">
    <text evidence="1">The sequence shown here is derived from an EMBL/GenBank/DDBJ whole genome shotgun (WGS) entry which is preliminary data.</text>
</comment>
<evidence type="ECO:0000313" key="1">
    <source>
        <dbReference type="EMBL" id="PXY22337.1"/>
    </source>
</evidence>